<name>A0ABS5K3Q4_9MOLU</name>
<comment type="caution">
    <text evidence="1">The sequence shown here is derived from an EMBL/GenBank/DDBJ whole genome shotgun (WGS) entry which is preliminary data.</text>
</comment>
<accession>A0ABS5K3Q4</accession>
<gene>
    <name evidence="1" type="ORF">J8J04_02505</name>
</gene>
<sequence>MELPDSLDLYTAIRDWKRENNLFDYGGEYKEEKREQYTCYEDYLRGGKPVPATNEKFIVQQITNFFETKDKIYTFSLKNKSFNYCNLLFSSYLL</sequence>
<evidence type="ECO:0000313" key="2">
    <source>
        <dbReference type="Proteomes" id="UP000811481"/>
    </source>
</evidence>
<protein>
    <submittedName>
        <fullName evidence="1">Uncharacterized protein</fullName>
    </submittedName>
</protein>
<evidence type="ECO:0000313" key="1">
    <source>
        <dbReference type="EMBL" id="MBS2126547.1"/>
    </source>
</evidence>
<reference evidence="1" key="1">
    <citation type="submission" date="2021-04" db="EMBL/GenBank/DDBJ databases">
        <title>Draft genome sequence of StrPh-CL8, a phytoplasma strain causing strawberry phyllody in Chile.</title>
        <authorList>
            <person name="Cui W."/>
            <person name="Zamorano A."/>
            <person name="Fiore N."/>
        </authorList>
    </citation>
    <scope>NUCLEOTIDE SEQUENCE [LARGE SCALE GENOMIC DNA]</scope>
    <source>
        <strain evidence="1">StrPh-Cl</strain>
    </source>
</reference>
<dbReference type="EMBL" id="JAGVRH010000010">
    <property type="protein sequence ID" value="MBS2126547.1"/>
    <property type="molecule type" value="Genomic_DNA"/>
</dbReference>
<proteinExistence type="predicted"/>
<dbReference type="Proteomes" id="UP000811481">
    <property type="component" value="Unassembled WGS sequence"/>
</dbReference>
<dbReference type="RefSeq" id="WP_212331975.1">
    <property type="nucleotide sequence ID" value="NZ_JAGVRH010000010.1"/>
</dbReference>
<keyword evidence="2" id="KW-1185">Reference proteome</keyword>
<organism evidence="1 2">
    <name type="scientific">'Fragaria x ananassa' phyllody phytoplasma</name>
    <dbReference type="NCBI Taxonomy" id="2358428"/>
    <lineage>
        <taxon>Bacteria</taxon>
        <taxon>Bacillati</taxon>
        <taxon>Mycoplasmatota</taxon>
        <taxon>Mollicutes</taxon>
        <taxon>Acholeplasmatales</taxon>
        <taxon>Acholeplasmataceae</taxon>
        <taxon>Candidatus Phytoplasma</taxon>
        <taxon>16SrXIII (Mexican periwinkle virescence group)</taxon>
    </lineage>
</organism>